<dbReference type="SUPFAM" id="SSF49303">
    <property type="entry name" value="beta-Galactosidase/glucuronidase domain"/>
    <property type="match status" value="1"/>
</dbReference>
<dbReference type="InterPro" id="IPR008979">
    <property type="entry name" value="Galactose-bd-like_sf"/>
</dbReference>
<dbReference type="InterPro" id="IPR036156">
    <property type="entry name" value="Beta-gal/glucu_dom_sf"/>
</dbReference>
<evidence type="ECO:0000256" key="4">
    <source>
        <dbReference type="SAM" id="MobiDB-lite"/>
    </source>
</evidence>
<sequence>MSDKAGIPRPEYPRPDRIRPDHPHKVLNGTWAFAFDEKDRGIDERWNRGGAQGAVHPALDKQIIVPFAHQTQASGLNDKRACEVVWYARQFSMRELLVEEAIRDEERVLLHFGAVDYETKVWMEGELVVEHRGGHVPFHADITDVLRAAKDANKTHASVTVRARDAPHDLTQPRGKQYWRAQPESIFYHPTTGIWQSVWVERVPRARIEHFTLVPDIDTGTLSVQAETLGLHKGLEGQLEVEVSLLGTTISASTVTVGSSTSEASAVISVRIPASSPPEKARTSLSGPLAFPPEVHRLAWTNGMALWSPETPTLYDVTLRLKRKNDSIVLDTIRTYAGMRKVSVIDGRFCLNNKPYFMALNLDQGYWPDSGLTPPTAEALKVDIEKMKSIGMNGARKHQKVEDPYYHYWADRLGYLVWGEAANAYDYSSTYSLRFMEEFTASIRRDVNHPSVVVWTPINESWGVPELQTSETHRSHIAALYHHIKSIDPSRLISDNDGWEHVTTDLFTFHDYAEYAELKRTCASLDTVLGPKAGRPGFVGSENKYSGQPLILSEFGGVAINLSKSNENAWGYNEATSEEDLLARLEGLVSAVVDSPLHIDGYVYTQTADIETEVNGLLTPRREWKVDPAKLKAVFSRRPDPAKVAC</sequence>
<dbReference type="Gene3D" id="3.20.20.80">
    <property type="entry name" value="Glycosidases"/>
    <property type="match status" value="1"/>
</dbReference>
<dbReference type="Gene3D" id="2.60.120.260">
    <property type="entry name" value="Galactose-binding domain-like"/>
    <property type="match status" value="1"/>
</dbReference>
<comment type="similarity">
    <text evidence="1">Belongs to the glycosyl hydrolase 2 family.</text>
</comment>
<feature type="domain" description="Glycoside hydrolase family 2 catalytic" evidence="6">
    <location>
        <begin position="344"/>
        <end position="570"/>
    </location>
</feature>
<dbReference type="GeneID" id="37036170"/>
<evidence type="ECO:0000256" key="3">
    <source>
        <dbReference type="ARBA" id="ARBA00023295"/>
    </source>
</evidence>
<dbReference type="Gene3D" id="2.60.40.10">
    <property type="entry name" value="Immunoglobulins"/>
    <property type="match status" value="1"/>
</dbReference>
<dbReference type="InterPro" id="IPR051913">
    <property type="entry name" value="GH2_Domain-Containing"/>
</dbReference>
<dbReference type="PANTHER" id="PTHR42732">
    <property type="entry name" value="BETA-GALACTOSIDASE"/>
    <property type="match status" value="1"/>
</dbReference>
<reference evidence="8 9" key="1">
    <citation type="journal article" date="2018" name="Mol. Biol. Evol.">
        <title>Broad Genomic Sampling Reveals a Smut Pathogenic Ancestry of the Fungal Clade Ustilaginomycotina.</title>
        <authorList>
            <person name="Kijpornyongpan T."/>
            <person name="Mondo S.J."/>
            <person name="Barry K."/>
            <person name="Sandor L."/>
            <person name="Lee J."/>
            <person name="Lipzen A."/>
            <person name="Pangilinan J."/>
            <person name="LaButti K."/>
            <person name="Hainaut M."/>
            <person name="Henrissat B."/>
            <person name="Grigoriev I.V."/>
            <person name="Spatafora J.W."/>
            <person name="Aime M.C."/>
        </authorList>
    </citation>
    <scope>NUCLEOTIDE SEQUENCE [LARGE SCALE GENOMIC DNA]</scope>
    <source>
        <strain evidence="8 9">MCA 4658</strain>
    </source>
</reference>
<evidence type="ECO:0000259" key="6">
    <source>
        <dbReference type="Pfam" id="PF02836"/>
    </source>
</evidence>
<dbReference type="GO" id="GO:0004553">
    <property type="term" value="F:hydrolase activity, hydrolyzing O-glycosyl compounds"/>
    <property type="evidence" value="ECO:0007669"/>
    <property type="project" value="InterPro"/>
</dbReference>
<dbReference type="InParanoid" id="A0A316VUZ8"/>
<keyword evidence="3" id="KW-0326">Glycosidase</keyword>
<dbReference type="InterPro" id="IPR013783">
    <property type="entry name" value="Ig-like_fold"/>
</dbReference>
<dbReference type="Pfam" id="PF02836">
    <property type="entry name" value="Glyco_hydro_2_C"/>
    <property type="match status" value="1"/>
</dbReference>
<dbReference type="GO" id="GO:0005975">
    <property type="term" value="P:carbohydrate metabolic process"/>
    <property type="evidence" value="ECO:0007669"/>
    <property type="project" value="InterPro"/>
</dbReference>
<evidence type="ECO:0000256" key="2">
    <source>
        <dbReference type="ARBA" id="ARBA00022801"/>
    </source>
</evidence>
<dbReference type="Proteomes" id="UP000245783">
    <property type="component" value="Unassembled WGS sequence"/>
</dbReference>
<dbReference type="InterPro" id="IPR006104">
    <property type="entry name" value="Glyco_hydro_2_N"/>
</dbReference>
<evidence type="ECO:0000313" key="9">
    <source>
        <dbReference type="Proteomes" id="UP000245783"/>
    </source>
</evidence>
<accession>A0A316VUZ8</accession>
<evidence type="ECO:0000313" key="8">
    <source>
        <dbReference type="EMBL" id="PWN41290.1"/>
    </source>
</evidence>
<keyword evidence="9" id="KW-1185">Reference proteome</keyword>
<feature type="domain" description="Glycoside hydrolase family 2 immunoglobulin-like beta-sandwich" evidence="5">
    <location>
        <begin position="206"/>
        <end position="340"/>
    </location>
</feature>
<organism evidence="8 9">
    <name type="scientific">Ceraceosorus guamensis</name>
    <dbReference type="NCBI Taxonomy" id="1522189"/>
    <lineage>
        <taxon>Eukaryota</taxon>
        <taxon>Fungi</taxon>
        <taxon>Dikarya</taxon>
        <taxon>Basidiomycota</taxon>
        <taxon>Ustilaginomycotina</taxon>
        <taxon>Exobasidiomycetes</taxon>
        <taxon>Ceraceosorales</taxon>
        <taxon>Ceraceosoraceae</taxon>
        <taxon>Ceraceosorus</taxon>
    </lineage>
</organism>
<feature type="region of interest" description="Disordered" evidence="4">
    <location>
        <begin position="1"/>
        <end position="21"/>
    </location>
</feature>
<dbReference type="SUPFAM" id="SSF49785">
    <property type="entry name" value="Galactose-binding domain-like"/>
    <property type="match status" value="1"/>
</dbReference>
<name>A0A316VUZ8_9BASI</name>
<dbReference type="Pfam" id="PF02837">
    <property type="entry name" value="Glyco_hydro_2_N"/>
    <property type="match status" value="1"/>
</dbReference>
<dbReference type="STRING" id="1522189.A0A316VUZ8"/>
<dbReference type="InterPro" id="IPR017853">
    <property type="entry name" value="GH"/>
</dbReference>
<feature type="compositionally biased region" description="Basic and acidic residues" evidence="4">
    <location>
        <begin position="11"/>
        <end position="21"/>
    </location>
</feature>
<dbReference type="OrthoDB" id="408320at2759"/>
<feature type="domain" description="Glycosyl hydrolases family 2 sugar binding" evidence="7">
    <location>
        <begin position="25"/>
        <end position="151"/>
    </location>
</feature>
<dbReference type="InterPro" id="IPR006103">
    <property type="entry name" value="Glyco_hydro_2_cat"/>
</dbReference>
<dbReference type="PANTHER" id="PTHR42732:SF4">
    <property type="entry name" value="BETA-MANNOSIDASE"/>
    <property type="match status" value="1"/>
</dbReference>
<dbReference type="SUPFAM" id="SSF51445">
    <property type="entry name" value="(Trans)glycosidases"/>
    <property type="match status" value="1"/>
</dbReference>
<keyword evidence="2 8" id="KW-0378">Hydrolase</keyword>
<evidence type="ECO:0000256" key="1">
    <source>
        <dbReference type="ARBA" id="ARBA00007401"/>
    </source>
</evidence>
<dbReference type="AlphaFoldDB" id="A0A316VUZ8"/>
<proteinExistence type="inferred from homology"/>
<evidence type="ECO:0000259" key="5">
    <source>
        <dbReference type="Pfam" id="PF00703"/>
    </source>
</evidence>
<dbReference type="EMBL" id="KZ819395">
    <property type="protein sequence ID" value="PWN41290.1"/>
    <property type="molecule type" value="Genomic_DNA"/>
</dbReference>
<dbReference type="InterPro" id="IPR006102">
    <property type="entry name" value="Ig-like_GH2"/>
</dbReference>
<dbReference type="RefSeq" id="XP_025368450.1">
    <property type="nucleotide sequence ID" value="XM_025514300.1"/>
</dbReference>
<protein>
    <submittedName>
        <fullName evidence="8">Glycoside hydrolase</fullName>
    </submittedName>
</protein>
<dbReference type="Pfam" id="PF00703">
    <property type="entry name" value="Glyco_hydro_2"/>
    <property type="match status" value="1"/>
</dbReference>
<evidence type="ECO:0000259" key="7">
    <source>
        <dbReference type="Pfam" id="PF02837"/>
    </source>
</evidence>
<gene>
    <name evidence="8" type="ORF">IE81DRAFT_324673</name>
</gene>